<dbReference type="InterPro" id="IPR013762">
    <property type="entry name" value="Integrase-like_cat_sf"/>
</dbReference>
<dbReference type="Pfam" id="PF00589">
    <property type="entry name" value="Phage_integrase"/>
    <property type="match status" value="1"/>
</dbReference>
<dbReference type="Gene3D" id="3.30.160.390">
    <property type="entry name" value="Integrase, DNA-binding domain"/>
    <property type="match status" value="1"/>
</dbReference>
<keyword evidence="7" id="KW-1185">Reference proteome</keyword>
<dbReference type="PANTHER" id="PTHR30629:SF2">
    <property type="entry name" value="PROPHAGE INTEGRASE INTS-RELATED"/>
    <property type="match status" value="1"/>
</dbReference>
<comment type="caution">
    <text evidence="6">The sequence shown here is derived from an EMBL/GenBank/DDBJ whole genome shotgun (WGS) entry which is preliminary data.</text>
</comment>
<evidence type="ECO:0000313" key="7">
    <source>
        <dbReference type="Proteomes" id="UP000575241"/>
    </source>
</evidence>
<dbReference type="InterPro" id="IPR011010">
    <property type="entry name" value="DNA_brk_join_enz"/>
</dbReference>
<dbReference type="AlphaFoldDB" id="A0A7W7JZ38"/>
<dbReference type="Proteomes" id="UP000575241">
    <property type="component" value="Unassembled WGS sequence"/>
</dbReference>
<proteinExistence type="inferred from homology"/>
<keyword evidence="3" id="KW-0238">DNA-binding</keyword>
<dbReference type="InterPro" id="IPR050808">
    <property type="entry name" value="Phage_Integrase"/>
</dbReference>
<organism evidence="6 7">
    <name type="scientific">Sphingomonas kyeonggiensis</name>
    <dbReference type="NCBI Taxonomy" id="1268553"/>
    <lineage>
        <taxon>Bacteria</taxon>
        <taxon>Pseudomonadati</taxon>
        <taxon>Pseudomonadota</taxon>
        <taxon>Alphaproteobacteria</taxon>
        <taxon>Sphingomonadales</taxon>
        <taxon>Sphingomonadaceae</taxon>
        <taxon>Sphingomonas</taxon>
    </lineage>
</organism>
<dbReference type="Pfam" id="PF22022">
    <property type="entry name" value="Phage_int_M"/>
    <property type="match status" value="1"/>
</dbReference>
<dbReference type="Gene3D" id="1.10.150.130">
    <property type="match status" value="1"/>
</dbReference>
<keyword evidence="4" id="KW-0233">DNA recombination</keyword>
<dbReference type="PANTHER" id="PTHR30629">
    <property type="entry name" value="PROPHAGE INTEGRASE"/>
    <property type="match status" value="1"/>
</dbReference>
<dbReference type="InterPro" id="IPR010998">
    <property type="entry name" value="Integrase_recombinase_N"/>
</dbReference>
<protein>
    <submittedName>
        <fullName evidence="6">Integrase</fullName>
    </submittedName>
</protein>
<dbReference type="EMBL" id="JACHLN010000001">
    <property type="protein sequence ID" value="MBB4837756.1"/>
    <property type="molecule type" value="Genomic_DNA"/>
</dbReference>
<comment type="similarity">
    <text evidence="1">Belongs to the 'phage' integrase family.</text>
</comment>
<gene>
    <name evidence="6" type="ORF">HNP52_000807</name>
</gene>
<evidence type="ECO:0000256" key="1">
    <source>
        <dbReference type="ARBA" id="ARBA00008857"/>
    </source>
</evidence>
<feature type="domain" description="Tyr recombinase" evidence="5">
    <location>
        <begin position="155"/>
        <end position="323"/>
    </location>
</feature>
<dbReference type="GO" id="GO:0003677">
    <property type="term" value="F:DNA binding"/>
    <property type="evidence" value="ECO:0007669"/>
    <property type="project" value="UniProtKB-KW"/>
</dbReference>
<evidence type="ECO:0000259" key="5">
    <source>
        <dbReference type="PROSITE" id="PS51898"/>
    </source>
</evidence>
<dbReference type="InterPro" id="IPR002104">
    <property type="entry name" value="Integrase_catalytic"/>
</dbReference>
<dbReference type="GO" id="GO:0015074">
    <property type="term" value="P:DNA integration"/>
    <property type="evidence" value="ECO:0007669"/>
    <property type="project" value="UniProtKB-KW"/>
</dbReference>
<name>A0A7W7JZ38_9SPHN</name>
<dbReference type="InterPro" id="IPR053876">
    <property type="entry name" value="Phage_int_M"/>
</dbReference>
<dbReference type="CDD" id="cd00801">
    <property type="entry name" value="INT_P4_C"/>
    <property type="match status" value="1"/>
</dbReference>
<evidence type="ECO:0000313" key="6">
    <source>
        <dbReference type="EMBL" id="MBB4837756.1"/>
    </source>
</evidence>
<dbReference type="Gene3D" id="1.10.443.10">
    <property type="entry name" value="Intergrase catalytic core"/>
    <property type="match status" value="1"/>
</dbReference>
<sequence length="339" mass="37539">MGSADVVSLARAREKAVEVRELVDRGEDPIGTKRAKRAILTFGEVADQWIEAQTPNVRSDKSIARWKRALAKDGYSQSLRGMRVDKVSVDDVLGVLRPIWHSKATTARNVRVYIEAVLDAAKARKLRAGENPAAWTGNLEPLLGAVRRSSRGHAAVPWRVMPEFMAKLREKPSLAGIALDFIILTAARTSEVLNATWSEIDLELRTWTVPAARMKMGVEHTVALSDSALALLRRVRPEEPNDGAFIFGGEKPLSNMAAAMLMRRLGRSETVHGFRSSFRDWAGSSTSYPRELAEEALAHAVGDATERAYRREAAIERRRPLMADWDRFLAGGLAPISHL</sequence>
<evidence type="ECO:0000256" key="3">
    <source>
        <dbReference type="ARBA" id="ARBA00023125"/>
    </source>
</evidence>
<dbReference type="PROSITE" id="PS51898">
    <property type="entry name" value="TYR_RECOMBINASE"/>
    <property type="match status" value="1"/>
</dbReference>
<dbReference type="InterPro" id="IPR038488">
    <property type="entry name" value="Integrase_DNA-bd_sf"/>
</dbReference>
<evidence type="ECO:0000256" key="4">
    <source>
        <dbReference type="ARBA" id="ARBA00023172"/>
    </source>
</evidence>
<reference evidence="6 7" key="1">
    <citation type="submission" date="2020-08" db="EMBL/GenBank/DDBJ databases">
        <title>Functional genomics of gut bacteria from endangered species of beetles.</title>
        <authorList>
            <person name="Carlos-Shanley C."/>
        </authorList>
    </citation>
    <scope>NUCLEOTIDE SEQUENCE [LARGE SCALE GENOMIC DNA]</scope>
    <source>
        <strain evidence="6 7">S00224</strain>
    </source>
</reference>
<dbReference type="GO" id="GO:0006310">
    <property type="term" value="P:DNA recombination"/>
    <property type="evidence" value="ECO:0007669"/>
    <property type="project" value="UniProtKB-KW"/>
</dbReference>
<evidence type="ECO:0000256" key="2">
    <source>
        <dbReference type="ARBA" id="ARBA00022908"/>
    </source>
</evidence>
<dbReference type="SUPFAM" id="SSF56349">
    <property type="entry name" value="DNA breaking-rejoining enzymes"/>
    <property type="match status" value="1"/>
</dbReference>
<accession>A0A7W7JZ38</accession>
<keyword evidence="2" id="KW-0229">DNA integration</keyword>